<comment type="catalytic activity">
    <reaction evidence="6">
        <text>ATP + H2O = ADP + phosphate + H(+)</text>
        <dbReference type="Rhea" id="RHEA:13065"/>
        <dbReference type="ChEBI" id="CHEBI:15377"/>
        <dbReference type="ChEBI" id="CHEBI:15378"/>
        <dbReference type="ChEBI" id="CHEBI:30616"/>
        <dbReference type="ChEBI" id="CHEBI:43474"/>
        <dbReference type="ChEBI" id="CHEBI:456216"/>
        <dbReference type="EC" id="3.6.4.13"/>
    </reaction>
</comment>
<evidence type="ECO:0000256" key="1">
    <source>
        <dbReference type="ARBA" id="ARBA00012552"/>
    </source>
</evidence>
<dbReference type="PROSITE" id="PS00039">
    <property type="entry name" value="DEAD_ATP_HELICASE"/>
    <property type="match status" value="1"/>
</dbReference>
<dbReference type="GO" id="GO:0016787">
    <property type="term" value="F:hydrolase activity"/>
    <property type="evidence" value="ECO:0007669"/>
    <property type="project" value="UniProtKB-KW"/>
</dbReference>
<gene>
    <name evidence="12" type="ORF">OHK93_006175</name>
</gene>
<comment type="similarity">
    <text evidence="8">Belongs to the DEAD box helicase family.</text>
</comment>
<keyword evidence="4 8" id="KW-0347">Helicase</keyword>
<evidence type="ECO:0000313" key="13">
    <source>
        <dbReference type="Proteomes" id="UP001161017"/>
    </source>
</evidence>
<dbReference type="Gene3D" id="3.40.50.300">
    <property type="entry name" value="P-loop containing nucleotide triphosphate hydrolases"/>
    <property type="match status" value="2"/>
</dbReference>
<dbReference type="InterPro" id="IPR011545">
    <property type="entry name" value="DEAD/DEAH_box_helicase_dom"/>
</dbReference>
<evidence type="ECO:0000259" key="10">
    <source>
        <dbReference type="PROSITE" id="PS51192"/>
    </source>
</evidence>
<evidence type="ECO:0000256" key="8">
    <source>
        <dbReference type="RuleBase" id="RU000492"/>
    </source>
</evidence>
<dbReference type="Proteomes" id="UP001161017">
    <property type="component" value="Unassembled WGS sequence"/>
</dbReference>
<dbReference type="PANTHER" id="PTHR47958">
    <property type="entry name" value="ATP-DEPENDENT RNA HELICASE DBP3"/>
    <property type="match status" value="1"/>
</dbReference>
<dbReference type="InterPro" id="IPR014001">
    <property type="entry name" value="Helicase_ATP-bd"/>
</dbReference>
<dbReference type="GO" id="GO:0003724">
    <property type="term" value="F:RNA helicase activity"/>
    <property type="evidence" value="ECO:0007669"/>
    <property type="project" value="UniProtKB-EC"/>
</dbReference>
<keyword evidence="2 8" id="KW-0547">Nucleotide-binding</keyword>
<evidence type="ECO:0000256" key="9">
    <source>
        <dbReference type="SAM" id="MobiDB-lite"/>
    </source>
</evidence>
<feature type="domain" description="Helicase ATP-binding" evidence="10">
    <location>
        <begin position="225"/>
        <end position="411"/>
    </location>
</feature>
<evidence type="ECO:0000256" key="2">
    <source>
        <dbReference type="ARBA" id="ARBA00022741"/>
    </source>
</evidence>
<evidence type="ECO:0000256" key="3">
    <source>
        <dbReference type="ARBA" id="ARBA00022801"/>
    </source>
</evidence>
<dbReference type="Pfam" id="PF00270">
    <property type="entry name" value="DEAD"/>
    <property type="match status" value="1"/>
</dbReference>
<dbReference type="InterPro" id="IPR027417">
    <property type="entry name" value="P-loop_NTPase"/>
</dbReference>
<dbReference type="Pfam" id="PF00271">
    <property type="entry name" value="Helicase_C"/>
    <property type="match status" value="1"/>
</dbReference>
<name>A0AA43QI15_9LECA</name>
<evidence type="ECO:0000256" key="4">
    <source>
        <dbReference type="ARBA" id="ARBA00022806"/>
    </source>
</evidence>
<proteinExistence type="inferred from homology"/>
<dbReference type="InterPro" id="IPR001650">
    <property type="entry name" value="Helicase_C-like"/>
</dbReference>
<accession>A0AA43QI15</accession>
<dbReference type="AlphaFoldDB" id="A0AA43QI15"/>
<evidence type="ECO:0000313" key="12">
    <source>
        <dbReference type="EMBL" id="MDI1486913.1"/>
    </source>
</evidence>
<evidence type="ECO:0000256" key="7">
    <source>
        <dbReference type="PROSITE-ProRule" id="PRU00552"/>
    </source>
</evidence>
<dbReference type="EC" id="3.6.4.13" evidence="1"/>
<dbReference type="PROSITE" id="PS51195">
    <property type="entry name" value="Q_MOTIF"/>
    <property type="match status" value="1"/>
</dbReference>
<dbReference type="EMBL" id="JAPUFD010000004">
    <property type="protein sequence ID" value="MDI1486913.1"/>
    <property type="molecule type" value="Genomic_DNA"/>
</dbReference>
<feature type="short sequence motif" description="Q motif" evidence="7">
    <location>
        <begin position="194"/>
        <end position="222"/>
    </location>
</feature>
<keyword evidence="13" id="KW-1185">Reference proteome</keyword>
<evidence type="ECO:0000256" key="5">
    <source>
        <dbReference type="ARBA" id="ARBA00022840"/>
    </source>
</evidence>
<dbReference type="InterPro" id="IPR014014">
    <property type="entry name" value="RNA_helicase_DEAD_Q_motif"/>
</dbReference>
<organism evidence="12 13">
    <name type="scientific">Ramalina farinacea</name>
    <dbReference type="NCBI Taxonomy" id="258253"/>
    <lineage>
        <taxon>Eukaryota</taxon>
        <taxon>Fungi</taxon>
        <taxon>Dikarya</taxon>
        <taxon>Ascomycota</taxon>
        <taxon>Pezizomycotina</taxon>
        <taxon>Lecanoromycetes</taxon>
        <taxon>OSLEUM clade</taxon>
        <taxon>Lecanoromycetidae</taxon>
        <taxon>Lecanorales</taxon>
        <taxon>Lecanorineae</taxon>
        <taxon>Ramalinaceae</taxon>
        <taxon>Ramalina</taxon>
    </lineage>
</organism>
<dbReference type="GO" id="GO:0003676">
    <property type="term" value="F:nucleic acid binding"/>
    <property type="evidence" value="ECO:0007669"/>
    <property type="project" value="InterPro"/>
</dbReference>
<dbReference type="PROSITE" id="PS51192">
    <property type="entry name" value="HELICASE_ATP_BIND_1"/>
    <property type="match status" value="1"/>
</dbReference>
<feature type="region of interest" description="Disordered" evidence="9">
    <location>
        <begin position="45"/>
        <end position="70"/>
    </location>
</feature>
<dbReference type="SUPFAM" id="SSF52540">
    <property type="entry name" value="P-loop containing nucleoside triphosphate hydrolases"/>
    <property type="match status" value="2"/>
</dbReference>
<feature type="domain" description="DEAD-box RNA helicase Q" evidence="11">
    <location>
        <begin position="194"/>
        <end position="222"/>
    </location>
</feature>
<evidence type="ECO:0000256" key="6">
    <source>
        <dbReference type="ARBA" id="ARBA00047984"/>
    </source>
</evidence>
<comment type="caution">
    <text evidence="12">The sequence shown here is derived from an EMBL/GenBank/DDBJ whole genome shotgun (WGS) entry which is preliminary data.</text>
</comment>
<dbReference type="GO" id="GO:0005524">
    <property type="term" value="F:ATP binding"/>
    <property type="evidence" value="ECO:0007669"/>
    <property type="project" value="UniProtKB-KW"/>
</dbReference>
<reference evidence="12" key="1">
    <citation type="journal article" date="2023" name="Genome Biol. Evol.">
        <title>First Whole Genome Sequence and Flow Cytometry Genome Size Data for the Lichen-Forming Fungus Ramalina farinacea (Ascomycota).</title>
        <authorList>
            <person name="Llewellyn T."/>
            <person name="Mian S."/>
            <person name="Hill R."/>
            <person name="Leitch I.J."/>
            <person name="Gaya E."/>
        </authorList>
    </citation>
    <scope>NUCLEOTIDE SEQUENCE</scope>
    <source>
        <strain evidence="12">LIQ254RAFAR</strain>
    </source>
</reference>
<keyword evidence="3 8" id="KW-0378">Hydrolase</keyword>
<sequence length="457" mass="50810">MSDAEEGRMLLMEDFTRELTALEKAGGPVPPDHRIWKKARALGYETSVPETEDDQPEQTEAGAQIEADETDFIQLEAARADAEASQAEADPAEGSAIEASNEEAAKVDMSTVEDFKALGLQNEAKETDELVPDWAGEAAKYEWKAEYGDVGPADPRLEKMLFYSEHAVRKGVEYDTIANMKATFESENTIERILRFEDAGLHPIMLENIKLCQYDSPTPIQQYVLPAVYQNLDVIGVAQTGSGKTAAFLIPVLSKLMGKAKTLAAPRPDLTTGFHRDQGICSEPLVLIVVPTRELACQVFDEARRLCYRSMLRPCVVYGGAPTRPQIDDLTKGCDILIGTAGRLADFCTRPMLLSMTRLKYTIIDEADEMISPDWKDTMDKILGGGELKVQDVLEVDERMKDKCLHDLMMSMLPGRTMIFVNNQRAVDYVDDFLFQKGLPVTSIHGSRTQLEREDAL</sequence>
<dbReference type="SMART" id="SM00487">
    <property type="entry name" value="DEXDc"/>
    <property type="match status" value="1"/>
</dbReference>
<keyword evidence="5 8" id="KW-0067">ATP-binding</keyword>
<dbReference type="InterPro" id="IPR000629">
    <property type="entry name" value="RNA-helicase_DEAD-box_CS"/>
</dbReference>
<protein>
    <recommendedName>
        <fullName evidence="1">RNA helicase</fullName>
        <ecNumber evidence="1">3.6.4.13</ecNumber>
    </recommendedName>
</protein>
<evidence type="ECO:0000259" key="11">
    <source>
        <dbReference type="PROSITE" id="PS51195"/>
    </source>
</evidence>